<dbReference type="Proteomes" id="UP001500190">
    <property type="component" value="Unassembled WGS sequence"/>
</dbReference>
<feature type="region of interest" description="Disordered" evidence="1">
    <location>
        <begin position="1"/>
        <end position="33"/>
    </location>
</feature>
<accession>A0ABN2EMU3</accession>
<gene>
    <name evidence="2" type="ORF">GCM10009742_74150</name>
</gene>
<organism evidence="2 3">
    <name type="scientific">Kribbella karoonensis</name>
    <dbReference type="NCBI Taxonomy" id="324851"/>
    <lineage>
        <taxon>Bacteria</taxon>
        <taxon>Bacillati</taxon>
        <taxon>Actinomycetota</taxon>
        <taxon>Actinomycetes</taxon>
        <taxon>Propionibacteriales</taxon>
        <taxon>Kribbellaceae</taxon>
        <taxon>Kribbella</taxon>
    </lineage>
</organism>
<comment type="caution">
    <text evidence="2">The sequence shown here is derived from an EMBL/GenBank/DDBJ whole genome shotgun (WGS) entry which is preliminary data.</text>
</comment>
<name>A0ABN2EMU3_9ACTN</name>
<proteinExistence type="predicted"/>
<protein>
    <submittedName>
        <fullName evidence="2">Uncharacterized protein</fullName>
    </submittedName>
</protein>
<keyword evidence="3" id="KW-1185">Reference proteome</keyword>
<dbReference type="EMBL" id="BAAAND010000012">
    <property type="protein sequence ID" value="GAA1612208.1"/>
    <property type="molecule type" value="Genomic_DNA"/>
</dbReference>
<evidence type="ECO:0000256" key="1">
    <source>
        <dbReference type="SAM" id="MobiDB-lite"/>
    </source>
</evidence>
<evidence type="ECO:0000313" key="3">
    <source>
        <dbReference type="Proteomes" id="UP001500190"/>
    </source>
</evidence>
<evidence type="ECO:0000313" key="2">
    <source>
        <dbReference type="EMBL" id="GAA1612208.1"/>
    </source>
</evidence>
<sequence>MPVDTTEHAHGNNHGNDRRLDPPGLPDPMLPPLTRRQADRLVQLALTAAAGLGLSLTYHDDAALVPVDPATDDPVLGLCNLARVVGRFEEDRWPEIVSEHLAAVVEQFRAGPPEPPADPEHELIQRIVARDSLPPEWTVDRPDFLPGLIAVPSKQEDDIITMFLEPADLGLNRTDADRFGLANLRRLRDHVSFLDEEDIRIAHVSGTGYGASRALVLDTVLRESLQVPHAPYGVLAALPARDNLMLHVIKDLSVIPALGLMLSLAARSYARDPGPLSAEVYLVTPELVWHCATTAPPGELRLRPSAELEALARRLAAGEETR</sequence>
<dbReference type="RefSeq" id="WP_344200380.1">
    <property type="nucleotide sequence ID" value="NZ_BAAAND010000012.1"/>
</dbReference>
<reference evidence="2 3" key="1">
    <citation type="journal article" date="2019" name="Int. J. Syst. Evol. Microbiol.">
        <title>The Global Catalogue of Microorganisms (GCM) 10K type strain sequencing project: providing services to taxonomists for standard genome sequencing and annotation.</title>
        <authorList>
            <consortium name="The Broad Institute Genomics Platform"/>
            <consortium name="The Broad Institute Genome Sequencing Center for Infectious Disease"/>
            <person name="Wu L."/>
            <person name="Ma J."/>
        </authorList>
    </citation>
    <scope>NUCLEOTIDE SEQUENCE [LARGE SCALE GENOMIC DNA]</scope>
    <source>
        <strain evidence="2 3">JCM 14304</strain>
    </source>
</reference>
<feature type="compositionally biased region" description="Basic and acidic residues" evidence="1">
    <location>
        <begin position="1"/>
        <end position="21"/>
    </location>
</feature>